<evidence type="ECO:0000313" key="3">
    <source>
        <dbReference type="Proteomes" id="UP000325577"/>
    </source>
</evidence>
<protein>
    <submittedName>
        <fullName evidence="2">Uncharacterized protein</fullName>
    </submittedName>
</protein>
<feature type="region of interest" description="Disordered" evidence="1">
    <location>
        <begin position="166"/>
        <end position="216"/>
    </location>
</feature>
<sequence>MGGCLSSAASQSAAEQPTANVISVSGDLREYTIPFTVSQVLNIEASYSSSSCFVCNSDSLYYDDYIPALDPGHQLQAGQIYFVLPSSKLPYRLSASDMAALAVKASVALQKGGSRKGKAHRSKKEARISPVLDVNQRVSDSNSNWEGEFDSNGVAKKSFERPAALGVSRSGSVRKVQRYSSRRAKQATKLGLKLRWGKGKVGTRSEKEWPHPRRKP</sequence>
<feature type="compositionally biased region" description="Basic and acidic residues" evidence="1">
    <location>
        <begin position="203"/>
        <end position="216"/>
    </location>
</feature>
<dbReference type="Proteomes" id="UP000325577">
    <property type="component" value="Linkage Group LG9"/>
</dbReference>
<organism evidence="2 3">
    <name type="scientific">Nyssa sinensis</name>
    <dbReference type="NCBI Taxonomy" id="561372"/>
    <lineage>
        <taxon>Eukaryota</taxon>
        <taxon>Viridiplantae</taxon>
        <taxon>Streptophyta</taxon>
        <taxon>Embryophyta</taxon>
        <taxon>Tracheophyta</taxon>
        <taxon>Spermatophyta</taxon>
        <taxon>Magnoliopsida</taxon>
        <taxon>eudicotyledons</taxon>
        <taxon>Gunneridae</taxon>
        <taxon>Pentapetalae</taxon>
        <taxon>asterids</taxon>
        <taxon>Cornales</taxon>
        <taxon>Nyssaceae</taxon>
        <taxon>Nyssa</taxon>
    </lineage>
</organism>
<dbReference type="OrthoDB" id="693945at2759"/>
<dbReference type="EMBL" id="CM018052">
    <property type="protein sequence ID" value="KAA8514755.1"/>
    <property type="molecule type" value="Genomic_DNA"/>
</dbReference>
<evidence type="ECO:0000256" key="1">
    <source>
        <dbReference type="SAM" id="MobiDB-lite"/>
    </source>
</evidence>
<dbReference type="Pfam" id="PF14009">
    <property type="entry name" value="PADRE"/>
    <property type="match status" value="1"/>
</dbReference>
<dbReference type="AlphaFoldDB" id="A0A5J4Z840"/>
<proteinExistence type="predicted"/>
<reference evidence="2 3" key="1">
    <citation type="submission" date="2019-09" db="EMBL/GenBank/DDBJ databases">
        <title>A chromosome-level genome assembly of the Chinese tupelo Nyssa sinensis.</title>
        <authorList>
            <person name="Yang X."/>
            <person name="Kang M."/>
            <person name="Yang Y."/>
            <person name="Xiong H."/>
            <person name="Wang M."/>
            <person name="Zhang Z."/>
            <person name="Wang Z."/>
            <person name="Wu H."/>
            <person name="Ma T."/>
            <person name="Liu J."/>
            <person name="Xi Z."/>
        </authorList>
    </citation>
    <scope>NUCLEOTIDE SEQUENCE [LARGE SCALE GENOMIC DNA]</scope>
    <source>
        <strain evidence="2">J267</strain>
        <tissue evidence="2">Leaf</tissue>
    </source>
</reference>
<dbReference type="PANTHER" id="PTHR33052">
    <property type="entry name" value="DUF4228 DOMAIN PROTEIN-RELATED"/>
    <property type="match status" value="1"/>
</dbReference>
<gene>
    <name evidence="2" type="ORF">F0562_017934</name>
</gene>
<accession>A0A5J4Z840</accession>
<dbReference type="InterPro" id="IPR025322">
    <property type="entry name" value="PADRE_dom"/>
</dbReference>
<name>A0A5J4Z840_9ASTE</name>
<evidence type="ECO:0000313" key="2">
    <source>
        <dbReference type="EMBL" id="KAA8514755.1"/>
    </source>
</evidence>
<keyword evidence="3" id="KW-1185">Reference proteome</keyword>
<feature type="compositionally biased region" description="Basic residues" evidence="1">
    <location>
        <begin position="175"/>
        <end position="186"/>
    </location>
</feature>